<dbReference type="KEGG" id="pfp:PFL1_03319"/>
<dbReference type="OrthoDB" id="2425131at2759"/>
<evidence type="ECO:0000313" key="5">
    <source>
        <dbReference type="Proteomes" id="UP000053664"/>
    </source>
</evidence>
<evidence type="ECO:0000313" key="4">
    <source>
        <dbReference type="EMBL" id="EPQ29029.1"/>
    </source>
</evidence>
<dbReference type="PANTHER" id="PTHR11102">
    <property type="entry name" value="SEL-1-LIKE PROTEIN"/>
    <property type="match status" value="1"/>
</dbReference>
<evidence type="ECO:0000256" key="3">
    <source>
        <dbReference type="SAM" id="MobiDB-lite"/>
    </source>
</evidence>
<dbReference type="InterPro" id="IPR011990">
    <property type="entry name" value="TPR-like_helical_dom_sf"/>
</dbReference>
<dbReference type="Pfam" id="PF08238">
    <property type="entry name" value="Sel1"/>
    <property type="match status" value="4"/>
</dbReference>
<dbReference type="EMBL" id="KE361632">
    <property type="protein sequence ID" value="EPQ29029.1"/>
    <property type="molecule type" value="Genomic_DNA"/>
</dbReference>
<comment type="similarity">
    <text evidence="1">Belongs to the sel-1 family.</text>
</comment>
<dbReference type="HOGENOM" id="CLU_044621_0_0_1"/>
<name>A0A061H9C9_9BASI</name>
<evidence type="ECO:0000256" key="1">
    <source>
        <dbReference type="ARBA" id="ARBA00038101"/>
    </source>
</evidence>
<evidence type="ECO:0000256" key="2">
    <source>
        <dbReference type="SAM" id="Coils"/>
    </source>
</evidence>
<proteinExistence type="inferred from homology"/>
<dbReference type="Gene3D" id="1.25.40.10">
    <property type="entry name" value="Tetratricopeptide repeat domain"/>
    <property type="match status" value="1"/>
</dbReference>
<dbReference type="eggNOG" id="KOG1550">
    <property type="taxonomic scope" value="Eukaryota"/>
</dbReference>
<dbReference type="AlphaFoldDB" id="A0A061H9C9"/>
<protein>
    <submittedName>
        <fullName evidence="4">Uncharacterized protein</fullName>
    </submittedName>
</protein>
<gene>
    <name evidence="4" type="ORF">PFL1_03319</name>
</gene>
<reference evidence="4 5" key="1">
    <citation type="journal article" date="2013" name="Plant Cell">
        <title>The transition from a phytopathogenic smut ancestor to an anamorphic biocontrol agent deciphered by comparative whole-genome analysis.</title>
        <authorList>
            <person name="Lefebvre F."/>
            <person name="Joly D.L."/>
            <person name="Labbe C."/>
            <person name="Teichmann B."/>
            <person name="Linning R."/>
            <person name="Belzile F."/>
            <person name="Bakkeren G."/>
            <person name="Belanger R.R."/>
        </authorList>
    </citation>
    <scope>NUCLEOTIDE SEQUENCE [LARGE SCALE GENOMIC DNA]</scope>
    <source>
        <strain evidence="4 5">PF-1</strain>
    </source>
</reference>
<dbReference type="SUPFAM" id="SSF81901">
    <property type="entry name" value="HCP-like"/>
    <property type="match status" value="2"/>
</dbReference>
<dbReference type="RefSeq" id="XP_007879027.1">
    <property type="nucleotide sequence ID" value="XM_007880836.1"/>
</dbReference>
<organism evidence="4 5">
    <name type="scientific">Pseudozyma flocculosa PF-1</name>
    <dbReference type="NCBI Taxonomy" id="1277687"/>
    <lineage>
        <taxon>Eukaryota</taxon>
        <taxon>Fungi</taxon>
        <taxon>Dikarya</taxon>
        <taxon>Basidiomycota</taxon>
        <taxon>Ustilaginomycotina</taxon>
        <taxon>Ustilaginomycetes</taxon>
        <taxon>Ustilaginales</taxon>
        <taxon>Ustilaginaceae</taxon>
        <taxon>Pseudozyma</taxon>
    </lineage>
</organism>
<dbReference type="GeneID" id="19317429"/>
<accession>A0A061H9C9</accession>
<dbReference type="SMART" id="SM00671">
    <property type="entry name" value="SEL1"/>
    <property type="match status" value="3"/>
</dbReference>
<dbReference type="PANTHER" id="PTHR11102:SF160">
    <property type="entry name" value="ERAD-ASSOCIATED E3 UBIQUITIN-PROTEIN LIGASE COMPONENT HRD3"/>
    <property type="match status" value="1"/>
</dbReference>
<dbReference type="Proteomes" id="UP000053664">
    <property type="component" value="Unassembled WGS sequence"/>
</dbReference>
<dbReference type="InterPro" id="IPR006597">
    <property type="entry name" value="Sel1-like"/>
</dbReference>
<keyword evidence="2" id="KW-0175">Coiled coil</keyword>
<feature type="coiled-coil region" evidence="2">
    <location>
        <begin position="427"/>
        <end position="454"/>
    </location>
</feature>
<dbReference type="InterPro" id="IPR050767">
    <property type="entry name" value="Sel1_AlgK"/>
</dbReference>
<sequence>MPLELARGTISTTLNHLRSAPDISNLQERVAAQSRVDDEIKRSLMAAGHTASDLTSLANVLLAASQDPRRQPIAFRLFEIAYGPSSLVATFQLPAEQRQRIREEARTRARPGDAQDAQVTQQGWWDDEAGYSWAGMILSNAAPPPPNPAHLRERHEEAIETYRRLAERGNANGKLGLGRLLQAQAVSGRLDAHTKDKVVQRVLQLWREAGEAGNAEAWYELGTVHLGGASVAVDESEAERCFVKGADLGHAGSHYALGVLYMRLAKPVQAHEHFHAAAERGDVQSQYNLGLHYLLQPSLHLQSAALVDGSKTLHQLHEERWGVKPDDVLARLWFERASAAHFAPALMNLAALLHEGRGNPPPPSTSSSSSKDSVAETASGATHLTRSQQLQYSAALYAKVVSMGSVSSSLPGSNAGGGGLARFGLDRESAEAMVKLANEEMEKVNKALQEMQGEA</sequence>
<feature type="region of interest" description="Disordered" evidence="3">
    <location>
        <begin position="354"/>
        <end position="382"/>
    </location>
</feature>